<accession>A0AAV5DA99</accession>
<name>A0AAV5DA99_ELECO</name>
<keyword evidence="3" id="KW-1185">Reference proteome</keyword>
<dbReference type="PANTHER" id="PTHR33085:SF129">
    <property type="entry name" value="OS04G0426500 PROTEIN"/>
    <property type="match status" value="1"/>
</dbReference>
<feature type="compositionally biased region" description="Basic and acidic residues" evidence="1">
    <location>
        <begin position="164"/>
        <end position="181"/>
    </location>
</feature>
<evidence type="ECO:0000313" key="2">
    <source>
        <dbReference type="EMBL" id="GJN06940.1"/>
    </source>
</evidence>
<organism evidence="2 3">
    <name type="scientific">Eleusine coracana subsp. coracana</name>
    <dbReference type="NCBI Taxonomy" id="191504"/>
    <lineage>
        <taxon>Eukaryota</taxon>
        <taxon>Viridiplantae</taxon>
        <taxon>Streptophyta</taxon>
        <taxon>Embryophyta</taxon>
        <taxon>Tracheophyta</taxon>
        <taxon>Spermatophyta</taxon>
        <taxon>Magnoliopsida</taxon>
        <taxon>Liliopsida</taxon>
        <taxon>Poales</taxon>
        <taxon>Poaceae</taxon>
        <taxon>PACMAD clade</taxon>
        <taxon>Chloridoideae</taxon>
        <taxon>Cynodonteae</taxon>
        <taxon>Eleusininae</taxon>
        <taxon>Eleusine</taxon>
    </lineage>
</organism>
<evidence type="ECO:0000256" key="1">
    <source>
        <dbReference type="SAM" id="MobiDB-lite"/>
    </source>
</evidence>
<dbReference type="AlphaFoldDB" id="A0AAV5DA99"/>
<reference evidence="2" key="1">
    <citation type="journal article" date="2018" name="DNA Res.">
        <title>Multiple hybrid de novo genome assembly of finger millet, an orphan allotetraploid crop.</title>
        <authorList>
            <person name="Hatakeyama M."/>
            <person name="Aluri S."/>
            <person name="Balachadran M.T."/>
            <person name="Sivarajan S.R."/>
            <person name="Patrignani A."/>
            <person name="Gruter S."/>
            <person name="Poveda L."/>
            <person name="Shimizu-Inatsugi R."/>
            <person name="Baeten J."/>
            <person name="Francoijs K.J."/>
            <person name="Nataraja K.N."/>
            <person name="Reddy Y.A.N."/>
            <person name="Phadnis S."/>
            <person name="Ravikumar R.L."/>
            <person name="Schlapbach R."/>
            <person name="Sreeman S.M."/>
            <person name="Shimizu K.K."/>
        </authorList>
    </citation>
    <scope>NUCLEOTIDE SEQUENCE</scope>
</reference>
<dbReference type="Proteomes" id="UP001054889">
    <property type="component" value="Unassembled WGS sequence"/>
</dbReference>
<dbReference type="EMBL" id="BQKI01000013">
    <property type="protein sequence ID" value="GJN06940.1"/>
    <property type="molecule type" value="Genomic_DNA"/>
</dbReference>
<dbReference type="InterPro" id="IPR012871">
    <property type="entry name" value="DUF1668_ORYSA"/>
</dbReference>
<gene>
    <name evidence="2" type="primary">ga24718</name>
    <name evidence="2" type="ORF">PR202_ga24718</name>
</gene>
<proteinExistence type="predicted"/>
<reference evidence="2" key="2">
    <citation type="submission" date="2021-12" db="EMBL/GenBank/DDBJ databases">
        <title>Resequencing data analysis of finger millet.</title>
        <authorList>
            <person name="Hatakeyama M."/>
            <person name="Aluri S."/>
            <person name="Balachadran M.T."/>
            <person name="Sivarajan S.R."/>
            <person name="Poveda L."/>
            <person name="Shimizu-Inatsugi R."/>
            <person name="Schlapbach R."/>
            <person name="Sreeman S.M."/>
            <person name="Shimizu K.K."/>
        </authorList>
    </citation>
    <scope>NUCLEOTIDE SEQUENCE</scope>
</reference>
<protein>
    <submittedName>
        <fullName evidence="2">Uncharacterized protein</fullName>
    </submittedName>
</protein>
<feature type="region of interest" description="Disordered" evidence="1">
    <location>
        <begin position="164"/>
        <end position="185"/>
    </location>
</feature>
<comment type="caution">
    <text evidence="2">The sequence shown here is derived from an EMBL/GenBank/DDBJ whole genome shotgun (WGS) entry which is preliminary data.</text>
</comment>
<dbReference type="PANTHER" id="PTHR33085">
    <property type="entry name" value="OS12G0113100 PROTEIN-RELATED"/>
    <property type="match status" value="1"/>
</dbReference>
<evidence type="ECO:0000313" key="3">
    <source>
        <dbReference type="Proteomes" id="UP001054889"/>
    </source>
</evidence>
<dbReference type="Pfam" id="PF07893">
    <property type="entry name" value="DUF1668"/>
    <property type="match status" value="1"/>
</dbReference>
<sequence length="381" mass="42680">MSHRRRFLNMVIANDVGGMYCMRRVDLHASDNSLFYLSAAEAVQKDPKKKKKMVSRIRARGNATLFSGRCTEWVPLSERKMVYMDHRHSRGAAVLYNCEDRSLDALPDIQSSQASRVVPILFYGAGAGDEGGDTVYVMDRSPKPAGDDDDDANNNKFQFQALVRRQEKDDGSNNNQWRRDALPPPPYVHDGGYKSTCIDSHVLLGGDASRSDVLLCVSTEGIGTFSFDTARRTWWKVGDWALPFSGKIEHVLELGVLVGFWGSDEHGHRRLCDCSDQLVPSARPMLRSWIDLEPPCAEWVKLKAPQLISLGSSKFCVAEFFKTTTTVKKGTDEWFTLLTGVEVMGRRGHQSDVGIRVIKHKSKRYVSTNSNNPSATVEFVL</sequence>